<keyword evidence="4 5" id="KW-0472">Membrane</keyword>
<feature type="transmembrane region" description="Helical" evidence="5">
    <location>
        <begin position="102"/>
        <end position="121"/>
    </location>
</feature>
<accession>A0ABT9ZWU2</accession>
<keyword evidence="2 5" id="KW-0812">Transmembrane</keyword>
<evidence type="ECO:0000256" key="1">
    <source>
        <dbReference type="ARBA" id="ARBA00022475"/>
    </source>
</evidence>
<feature type="transmembrane region" description="Helical" evidence="5">
    <location>
        <begin position="127"/>
        <end position="147"/>
    </location>
</feature>
<dbReference type="EMBL" id="JAUSUG010000012">
    <property type="protein sequence ID" value="MDQ0255696.1"/>
    <property type="molecule type" value="Genomic_DNA"/>
</dbReference>
<organism evidence="6 7">
    <name type="scientific">Evansella vedderi</name>
    <dbReference type="NCBI Taxonomy" id="38282"/>
    <lineage>
        <taxon>Bacteria</taxon>
        <taxon>Bacillati</taxon>
        <taxon>Bacillota</taxon>
        <taxon>Bacilli</taxon>
        <taxon>Bacillales</taxon>
        <taxon>Bacillaceae</taxon>
        <taxon>Evansella</taxon>
    </lineage>
</organism>
<dbReference type="RefSeq" id="WP_307326771.1">
    <property type="nucleotide sequence ID" value="NZ_JAUSUG010000012.1"/>
</dbReference>
<dbReference type="PANTHER" id="PTHR35529:SF2">
    <property type="entry name" value="SPORULATION PROTEIN YTAF-RELATED"/>
    <property type="match status" value="1"/>
</dbReference>
<gene>
    <name evidence="6" type="ORF">J2S74_003078</name>
</gene>
<keyword evidence="3 5" id="KW-1133">Transmembrane helix</keyword>
<name>A0ABT9ZWU2_9BACI</name>
<sequence length="182" mass="19935">MYWQIIILAVASNIDDLGAGFSLGLKGRLPWRVIWIISILSGLTMAIGILLGGQLSFLLPSNVPHYIATFIFICIGLWFIFQGYKGKEEEEAKKSSGQQIGWKTAFILGIALGIDSVAAGISGGLSGFPILLTSILAWFTSFLFLWVGSHFGSLVSIKFIRDFADFFSGILFLLLAAAIFWF</sequence>
<dbReference type="Proteomes" id="UP001230005">
    <property type="component" value="Unassembled WGS sequence"/>
</dbReference>
<protein>
    <submittedName>
        <fullName evidence="6">Mn2+ efflux pump MntP</fullName>
    </submittedName>
</protein>
<dbReference type="PANTHER" id="PTHR35529">
    <property type="entry name" value="MANGANESE EFFLUX PUMP MNTP-RELATED"/>
    <property type="match status" value="1"/>
</dbReference>
<evidence type="ECO:0000256" key="5">
    <source>
        <dbReference type="SAM" id="Phobius"/>
    </source>
</evidence>
<feature type="transmembrane region" description="Helical" evidence="5">
    <location>
        <begin position="159"/>
        <end position="181"/>
    </location>
</feature>
<dbReference type="Pfam" id="PF02659">
    <property type="entry name" value="Mntp"/>
    <property type="match status" value="2"/>
</dbReference>
<evidence type="ECO:0000313" key="7">
    <source>
        <dbReference type="Proteomes" id="UP001230005"/>
    </source>
</evidence>
<keyword evidence="7" id="KW-1185">Reference proteome</keyword>
<keyword evidence="1" id="KW-1003">Cell membrane</keyword>
<evidence type="ECO:0000256" key="4">
    <source>
        <dbReference type="ARBA" id="ARBA00023136"/>
    </source>
</evidence>
<proteinExistence type="predicted"/>
<evidence type="ECO:0000313" key="6">
    <source>
        <dbReference type="EMBL" id="MDQ0255696.1"/>
    </source>
</evidence>
<dbReference type="InterPro" id="IPR003810">
    <property type="entry name" value="Mntp/YtaF"/>
</dbReference>
<feature type="transmembrane region" description="Helical" evidence="5">
    <location>
        <begin position="33"/>
        <end position="57"/>
    </location>
</feature>
<comment type="caution">
    <text evidence="6">The sequence shown here is derived from an EMBL/GenBank/DDBJ whole genome shotgun (WGS) entry which is preliminary data.</text>
</comment>
<feature type="transmembrane region" description="Helical" evidence="5">
    <location>
        <begin position="63"/>
        <end position="81"/>
    </location>
</feature>
<evidence type="ECO:0000256" key="3">
    <source>
        <dbReference type="ARBA" id="ARBA00022989"/>
    </source>
</evidence>
<reference evidence="6 7" key="1">
    <citation type="submission" date="2023-07" db="EMBL/GenBank/DDBJ databases">
        <title>Genomic Encyclopedia of Type Strains, Phase IV (KMG-IV): sequencing the most valuable type-strain genomes for metagenomic binning, comparative biology and taxonomic classification.</title>
        <authorList>
            <person name="Goeker M."/>
        </authorList>
    </citation>
    <scope>NUCLEOTIDE SEQUENCE [LARGE SCALE GENOMIC DNA]</scope>
    <source>
        <strain evidence="6 7">DSM 9768</strain>
    </source>
</reference>
<evidence type="ECO:0000256" key="2">
    <source>
        <dbReference type="ARBA" id="ARBA00022692"/>
    </source>
</evidence>